<proteinExistence type="predicted"/>
<dbReference type="Gene3D" id="2.60.120.10">
    <property type="entry name" value="Jelly Rolls"/>
    <property type="match status" value="1"/>
</dbReference>
<evidence type="ECO:0000256" key="1">
    <source>
        <dbReference type="ARBA" id="ARBA00022723"/>
    </source>
</evidence>
<dbReference type="InterPro" id="IPR014710">
    <property type="entry name" value="RmlC-like_jellyroll"/>
</dbReference>
<reference evidence="3 4" key="1">
    <citation type="submission" date="2023-08" db="EMBL/GenBank/DDBJ databases">
        <title>genomic of G39.</title>
        <authorList>
            <person name="Wang Y."/>
        </authorList>
    </citation>
    <scope>NUCLEOTIDE SEQUENCE [LARGE SCALE GENOMIC DNA]</scope>
    <source>
        <strain evidence="3 4">G39</strain>
    </source>
</reference>
<keyword evidence="4" id="KW-1185">Reference proteome</keyword>
<evidence type="ECO:0000313" key="4">
    <source>
        <dbReference type="Proteomes" id="UP001240639"/>
    </source>
</evidence>
<dbReference type="InterPro" id="IPR011051">
    <property type="entry name" value="RmlC_Cupin_sf"/>
</dbReference>
<comment type="caution">
    <text evidence="3">The sequence shown here is derived from an EMBL/GenBank/DDBJ whole genome shotgun (WGS) entry which is preliminary data.</text>
</comment>
<dbReference type="PANTHER" id="PTHR42742:SF3">
    <property type="entry name" value="FRUCTOKINASE"/>
    <property type="match status" value="1"/>
</dbReference>
<dbReference type="SUPFAM" id="SSF51182">
    <property type="entry name" value="RmlC-like cupins"/>
    <property type="match status" value="1"/>
</dbReference>
<name>A0ABT9HS96_9SPHN</name>
<organism evidence="3 4">
    <name type="scientific">Qipengyuania profundimaris</name>
    <dbReference type="NCBI Taxonomy" id="3067652"/>
    <lineage>
        <taxon>Bacteria</taxon>
        <taxon>Pseudomonadati</taxon>
        <taxon>Pseudomonadota</taxon>
        <taxon>Alphaproteobacteria</taxon>
        <taxon>Sphingomonadales</taxon>
        <taxon>Erythrobacteraceae</taxon>
        <taxon>Qipengyuania</taxon>
    </lineage>
</organism>
<dbReference type="CDD" id="cd07010">
    <property type="entry name" value="cupin_PMI_type_I_N_bac"/>
    <property type="match status" value="1"/>
</dbReference>
<dbReference type="Proteomes" id="UP001240639">
    <property type="component" value="Unassembled WGS sequence"/>
</dbReference>
<dbReference type="RefSeq" id="WP_305932822.1">
    <property type="nucleotide sequence ID" value="NZ_JAVAIM010000001.1"/>
</dbReference>
<sequence>MQGPVIRKLPRRFVDKVWGVDQLPTPFPHPSEDRIGEVWFDPPQELPQLLVKYIFTSERLSVQAHPDDDQAEAMGYGRAGKSECWVILDAEPGATIAVGFHREIAPEVLREAALDGSIVEHLVWHEVEAGDAFYIPAGTVHAIGGGVSLIEVQQNSDVTFRLFDYGRPRELHLDDGMQIADTGPYPASLRRKIEGDAGLLVDGPHFRLFHTRGANRPAELDHGEALVVPFSDEVLLGGQSLDCGECALVSDLAEAGFDGTGVALIAQPSR</sequence>
<gene>
    <name evidence="3" type="ORF">Q9K02_10355</name>
</gene>
<evidence type="ECO:0000256" key="2">
    <source>
        <dbReference type="ARBA" id="ARBA00022833"/>
    </source>
</evidence>
<keyword evidence="2" id="KW-0862">Zinc</keyword>
<keyword evidence="1" id="KW-0479">Metal-binding</keyword>
<evidence type="ECO:0000313" key="3">
    <source>
        <dbReference type="EMBL" id="MDP4575538.1"/>
    </source>
</evidence>
<dbReference type="GO" id="GO:0016853">
    <property type="term" value="F:isomerase activity"/>
    <property type="evidence" value="ECO:0007669"/>
    <property type="project" value="UniProtKB-KW"/>
</dbReference>
<protein>
    <submittedName>
        <fullName evidence="3">Class I mannose-6-phosphate isomerase</fullName>
    </submittedName>
</protein>
<accession>A0ABT9HS96</accession>
<keyword evidence="3" id="KW-0413">Isomerase</keyword>
<dbReference type="InterPro" id="IPR051804">
    <property type="entry name" value="Carb_Metab_Reg_Kinase/Isom"/>
</dbReference>
<dbReference type="EMBL" id="JAVAIM010000001">
    <property type="protein sequence ID" value="MDP4575538.1"/>
    <property type="molecule type" value="Genomic_DNA"/>
</dbReference>
<dbReference type="PANTHER" id="PTHR42742">
    <property type="entry name" value="TRANSCRIPTIONAL REPRESSOR MPRA"/>
    <property type="match status" value="1"/>
</dbReference>